<feature type="domain" description="AP-3 complex subunit delta" evidence="10">
    <location>
        <begin position="749"/>
        <end position="898"/>
    </location>
</feature>
<evidence type="ECO:0000256" key="2">
    <source>
        <dbReference type="ARBA" id="ARBA00006613"/>
    </source>
</evidence>
<dbReference type="Pfam" id="PF06375">
    <property type="entry name" value="AP3D1"/>
    <property type="match status" value="1"/>
</dbReference>
<evidence type="ECO:0000256" key="8">
    <source>
        <dbReference type="PIRNR" id="PIRNR037092"/>
    </source>
</evidence>
<keyword evidence="6 8" id="KW-0653">Protein transport</keyword>
<dbReference type="SMART" id="SM01354">
    <property type="entry name" value="BLVR"/>
    <property type="match status" value="1"/>
</dbReference>
<dbReference type="GO" id="GO:0098830">
    <property type="term" value="C:presynaptic endosome"/>
    <property type="evidence" value="ECO:0007669"/>
    <property type="project" value="TreeGrafter"/>
</dbReference>
<dbReference type="Pfam" id="PF26171">
    <property type="entry name" value="Mu_AP3"/>
    <property type="match status" value="1"/>
</dbReference>
<dbReference type="InterPro" id="IPR058898">
    <property type="entry name" value="Mu_AP3"/>
</dbReference>
<keyword evidence="7" id="KW-0472">Membrane</keyword>
<keyword evidence="11" id="KW-1185">Reference proteome</keyword>
<evidence type="ECO:0000256" key="6">
    <source>
        <dbReference type="ARBA" id="ARBA00022927"/>
    </source>
</evidence>
<accession>A0A915ETZ7</accession>
<dbReference type="InterPro" id="IPR017105">
    <property type="entry name" value="AP3_complex_dsu"/>
</dbReference>
<evidence type="ECO:0000256" key="1">
    <source>
        <dbReference type="ARBA" id="ARBA00004308"/>
    </source>
</evidence>
<comment type="subunit">
    <text evidence="8">Adaptor protein complex 3 (AP-3) is a heterotetramer.</text>
</comment>
<dbReference type="Proteomes" id="UP000887562">
    <property type="component" value="Unplaced"/>
</dbReference>
<proteinExistence type="inferred from homology"/>
<feature type="compositionally biased region" description="Basic residues" evidence="9">
    <location>
        <begin position="842"/>
        <end position="852"/>
    </location>
</feature>
<evidence type="ECO:0000259" key="10">
    <source>
        <dbReference type="SMART" id="SM01354"/>
    </source>
</evidence>
<dbReference type="PANTHER" id="PTHR22781:SF12">
    <property type="entry name" value="AP-3 COMPLEX SUBUNIT DELTA-1"/>
    <property type="match status" value="1"/>
</dbReference>
<dbReference type="AlphaFoldDB" id="A0A915ETZ7"/>
<organism evidence="11 12">
    <name type="scientific">Echinococcus canadensis</name>
    <dbReference type="NCBI Taxonomy" id="519352"/>
    <lineage>
        <taxon>Eukaryota</taxon>
        <taxon>Metazoa</taxon>
        <taxon>Spiralia</taxon>
        <taxon>Lophotrochozoa</taxon>
        <taxon>Platyhelminthes</taxon>
        <taxon>Cestoda</taxon>
        <taxon>Eucestoda</taxon>
        <taxon>Cyclophyllidea</taxon>
        <taxon>Taeniidae</taxon>
        <taxon>Echinococcus</taxon>
        <taxon>Echinococcus canadensis group</taxon>
    </lineage>
</organism>
<dbReference type="GO" id="GO:0016182">
    <property type="term" value="P:synaptic vesicle budding from endosome"/>
    <property type="evidence" value="ECO:0007669"/>
    <property type="project" value="TreeGrafter"/>
</dbReference>
<feature type="region of interest" description="Disordered" evidence="9">
    <location>
        <begin position="789"/>
        <end position="811"/>
    </location>
</feature>
<dbReference type="GO" id="GO:0030123">
    <property type="term" value="C:AP-3 adaptor complex"/>
    <property type="evidence" value="ECO:0007669"/>
    <property type="project" value="InterPro"/>
</dbReference>
<sequence>MALSAVRNTLERALDKDLSDLVRGIRSHKHNETKYINECIDEIKNELKTGNIVSKANAVNKLAYLQMLGYDISWAAFNIIEVMSSSKFPHKRIGYLAASQCFGEQIDVLMLATNLIRKDLNSGKLYDTSVALSGLSCFVTPDLARDLCDDILALTASPKPYIARKAILLLYKVFLKNPDALRTAFPRLRKKLEDPDPGVQSAAVNVICELARKNPQNYLSLSPVFFKLMTTSTNNWVLIKIIKLFGALTPLEPRLGKKLIEPLTNLIHNTSAMSLLYECINTVLAGVPDHHASIQLCVQKLRILIEDSDQNLKYLGLLAMGKILRHHPKSVQAHKDLILACLDDRDESIRLRALDLLHGMVSRTNLLEIVRSLVRHLSAPEIGAHFRAELITTVVRICSQGNYQYVLSFEWYISVLLELAQLNLNRNGELLANQLLDVAVRVASVRPFAVSQMAIFLRSCKGMITHSNQASLHDVIYAAAWICGEYAGFLEEPRETLEAMLETANLVDLRGHIQSVLVLNSLKLYCKLAAKWFTESTNGCKLESPVLELGTSEPSLLQLQALLDRLIGLTNFLMDKIALFVHSANLEVQERAVSIHQLLHLMAKRLSKLRVQAGDSVPNSTTTAEIVDLLGSDGDGQLDPLGSVQFEIKSCAEASQQASPAHDLFVGLHALLYELCSLFEGELNPVAPKAQRKVPVPEGLDLDAWINEPPSPPSQLLVASPNALSSSQDMKSKKTKRGKNPEGPKPVQLSQAELDEMRKQRLLMQESNPHYLKPAKSSSHNLTTQDEVAIPTPSENDTPVAEPPSGGGELKLASSDKFAMEMQKQFKEMSKANARVSGSRGKATKKGQRSRKAAVAEQAEGEEPNEFPSNVTVSNVMDLPENDLDPTDPHRLLNIQLDIQAPETVATVTSSNKVKVKKRKMKVQEDGGERSKKDSTTSNGSKQIVDHHQPQQGISEEAFSKLLMGSTLTAACRVKVRCPATAEAVKGSTLVSAEEAFVALLHNLAANAGVSIVERVGTTASLYAEVAEMAVCVLVKLSAQTGSILIEAKSGQEASADEAVRQIKQCVMTSAPPSVPPSLPRCVVRASFCPLVFCPCLQHIPSIHLSTSCIVTRRRMMTETHAPTPSPLRYHEVASTFSSNYFRVFDNLSCEMSQ</sequence>
<feature type="region of interest" description="Disordered" evidence="9">
    <location>
        <begin position="829"/>
        <end position="889"/>
    </location>
</feature>
<keyword evidence="4 8" id="KW-0813">Transport</keyword>
<dbReference type="Gene3D" id="1.25.10.10">
    <property type="entry name" value="Leucine-rich Repeat Variant"/>
    <property type="match status" value="1"/>
</dbReference>
<dbReference type="GO" id="GO:0048490">
    <property type="term" value="P:anterograde synaptic vesicle transport"/>
    <property type="evidence" value="ECO:0007669"/>
    <property type="project" value="TreeGrafter"/>
</dbReference>
<evidence type="ECO:0000313" key="11">
    <source>
        <dbReference type="Proteomes" id="UP000887562"/>
    </source>
</evidence>
<keyword evidence="8" id="KW-0333">Golgi apparatus</keyword>
<reference evidence="12" key="1">
    <citation type="submission" date="2022-11" db="UniProtKB">
        <authorList>
            <consortium name="WormBaseParasite"/>
        </authorList>
    </citation>
    <scope>IDENTIFICATION</scope>
</reference>
<evidence type="ECO:0000256" key="9">
    <source>
        <dbReference type="SAM" id="MobiDB-lite"/>
    </source>
</evidence>
<dbReference type="GO" id="GO:0043195">
    <property type="term" value="C:terminal bouton"/>
    <property type="evidence" value="ECO:0007669"/>
    <property type="project" value="TreeGrafter"/>
</dbReference>
<dbReference type="Pfam" id="PF01602">
    <property type="entry name" value="Adaptin_N"/>
    <property type="match status" value="1"/>
</dbReference>
<name>A0A915ETZ7_9CEST</name>
<dbReference type="PIRSF" id="PIRSF037092">
    <property type="entry name" value="AP3_complex_delta"/>
    <property type="match status" value="1"/>
</dbReference>
<dbReference type="PANTHER" id="PTHR22781">
    <property type="entry name" value="DELTA ADAPTIN-RELATED"/>
    <property type="match status" value="1"/>
</dbReference>
<dbReference type="GO" id="GO:0006896">
    <property type="term" value="P:Golgi to vacuole transport"/>
    <property type="evidence" value="ECO:0007669"/>
    <property type="project" value="TreeGrafter"/>
</dbReference>
<dbReference type="GO" id="GO:0010008">
    <property type="term" value="C:endosome membrane"/>
    <property type="evidence" value="ECO:0007669"/>
    <property type="project" value="TreeGrafter"/>
</dbReference>
<evidence type="ECO:0000256" key="3">
    <source>
        <dbReference type="ARBA" id="ARBA00015717"/>
    </source>
</evidence>
<comment type="similarity">
    <text evidence="2 8">Belongs to the adaptor complexes large subunit family.</text>
</comment>
<dbReference type="GO" id="GO:0005794">
    <property type="term" value="C:Golgi apparatus"/>
    <property type="evidence" value="ECO:0007669"/>
    <property type="project" value="UniProtKB-SubCell"/>
</dbReference>
<dbReference type="GO" id="GO:0098943">
    <property type="term" value="P:neurotransmitter receptor transport, postsynaptic endosome to lysosome"/>
    <property type="evidence" value="ECO:0007669"/>
    <property type="project" value="TreeGrafter"/>
</dbReference>
<feature type="region of interest" description="Disordered" evidence="9">
    <location>
        <begin position="917"/>
        <end position="951"/>
    </location>
</feature>
<dbReference type="InterPro" id="IPR016024">
    <property type="entry name" value="ARM-type_fold"/>
</dbReference>
<evidence type="ECO:0000313" key="12">
    <source>
        <dbReference type="WBParaSite" id="maker-E.canG7_contigs_3351-snap-gene-0.8-mRNA-1"/>
    </source>
</evidence>
<dbReference type="InterPro" id="IPR002553">
    <property type="entry name" value="Clathrin/coatomer_adapt-like_N"/>
</dbReference>
<dbReference type="GO" id="GO:0048499">
    <property type="term" value="P:synaptic vesicle membrane organization"/>
    <property type="evidence" value="ECO:0007669"/>
    <property type="project" value="TreeGrafter"/>
</dbReference>
<evidence type="ECO:0000256" key="5">
    <source>
        <dbReference type="ARBA" id="ARBA00022737"/>
    </source>
</evidence>
<evidence type="ECO:0000256" key="4">
    <source>
        <dbReference type="ARBA" id="ARBA00022448"/>
    </source>
</evidence>
<feature type="region of interest" description="Disordered" evidence="9">
    <location>
        <begin position="704"/>
        <end position="751"/>
    </location>
</feature>
<evidence type="ECO:0000256" key="7">
    <source>
        <dbReference type="ARBA" id="ARBA00023136"/>
    </source>
</evidence>
<dbReference type="InterPro" id="IPR010474">
    <property type="entry name" value="AP3D_dom_metazoa"/>
</dbReference>
<comment type="subcellular location">
    <subcellularLocation>
        <location evidence="1">Endomembrane system</location>
    </subcellularLocation>
    <subcellularLocation>
        <location evidence="8">Golgi apparatus</location>
    </subcellularLocation>
</comment>
<dbReference type="GO" id="GO:0006623">
    <property type="term" value="P:protein targeting to vacuole"/>
    <property type="evidence" value="ECO:0007669"/>
    <property type="project" value="TreeGrafter"/>
</dbReference>
<dbReference type="GO" id="GO:1904115">
    <property type="term" value="C:axon cytoplasm"/>
    <property type="evidence" value="ECO:0007669"/>
    <property type="project" value="GOC"/>
</dbReference>
<feature type="compositionally biased region" description="Basic and acidic residues" evidence="9">
    <location>
        <begin position="922"/>
        <end position="935"/>
    </location>
</feature>
<dbReference type="WBParaSite" id="maker-E.canG7_contigs_3351-snap-gene-0.8-mRNA-1">
    <property type="protein sequence ID" value="maker-E.canG7_contigs_3351-snap-gene-0.8-mRNA-1"/>
    <property type="gene ID" value="EcG7_07155"/>
</dbReference>
<dbReference type="InterPro" id="IPR011989">
    <property type="entry name" value="ARM-like"/>
</dbReference>
<keyword evidence="5" id="KW-0677">Repeat</keyword>
<dbReference type="SUPFAM" id="SSF48371">
    <property type="entry name" value="ARM repeat"/>
    <property type="match status" value="1"/>
</dbReference>
<protein>
    <recommendedName>
        <fullName evidence="3 8">AP-3 complex subunit delta</fullName>
    </recommendedName>
</protein>
<dbReference type="FunFam" id="1.25.10.10:FF:000251">
    <property type="entry name" value="AP-3 complex subunit delta"/>
    <property type="match status" value="1"/>
</dbReference>